<sequence length="42" mass="4488">MTIALITVLALGWLLAATIGTLAYFANEPSENKPYGYKSNGN</sequence>
<name>K9XML7_STAC7</name>
<dbReference type="KEGG" id="scs:Sta7437_0118"/>
<dbReference type="EMBL" id="CP003653">
    <property type="protein sequence ID" value="AFZ33738.1"/>
    <property type="molecule type" value="Genomic_DNA"/>
</dbReference>
<organism evidence="1 2">
    <name type="scientific">Stanieria cyanosphaera (strain ATCC 29371 / PCC 7437)</name>
    <dbReference type="NCBI Taxonomy" id="111780"/>
    <lineage>
        <taxon>Bacteria</taxon>
        <taxon>Bacillati</taxon>
        <taxon>Cyanobacteriota</taxon>
        <taxon>Cyanophyceae</taxon>
        <taxon>Pleurocapsales</taxon>
        <taxon>Dermocarpellaceae</taxon>
        <taxon>Stanieria</taxon>
    </lineage>
</organism>
<dbReference type="AlphaFoldDB" id="K9XML7"/>
<dbReference type="HOGENOM" id="CLU_3258122_0_0_3"/>
<reference evidence="2" key="1">
    <citation type="journal article" date="2013" name="Proc. Natl. Acad. Sci. U.S.A.">
        <title>Improving the coverage of the cyanobacterial phylum using diversity-driven genome sequencing.</title>
        <authorList>
            <person name="Shih P.M."/>
            <person name="Wu D."/>
            <person name="Latifi A."/>
            <person name="Axen S.D."/>
            <person name="Fewer D.P."/>
            <person name="Talla E."/>
            <person name="Calteau A."/>
            <person name="Cai F."/>
            <person name="Tandeau de Marsac N."/>
            <person name="Rippka R."/>
            <person name="Herdman M."/>
            <person name="Sivonen K."/>
            <person name="Coursin T."/>
            <person name="Laurent T."/>
            <person name="Goodwin L."/>
            <person name="Nolan M."/>
            <person name="Davenport K.W."/>
            <person name="Han C.S."/>
            <person name="Rubin E.M."/>
            <person name="Eisen J.A."/>
            <person name="Woyke T."/>
            <person name="Gugger M."/>
            <person name="Kerfeld C.A."/>
        </authorList>
    </citation>
    <scope>NUCLEOTIDE SEQUENCE [LARGE SCALE GENOMIC DNA]</scope>
    <source>
        <strain evidence="2">ATCC 29371 / PCC 7437</strain>
    </source>
</reference>
<evidence type="ECO:0000313" key="1">
    <source>
        <dbReference type="EMBL" id="AFZ33738.1"/>
    </source>
</evidence>
<keyword evidence="2" id="KW-1185">Reference proteome</keyword>
<accession>K9XML7</accession>
<proteinExistence type="predicted"/>
<dbReference type="RefSeq" id="WP_015191411.1">
    <property type="nucleotide sequence ID" value="NC_019748.1"/>
</dbReference>
<gene>
    <name evidence="1" type="ordered locus">Sta7437_0118</name>
</gene>
<evidence type="ECO:0000313" key="2">
    <source>
        <dbReference type="Proteomes" id="UP000010473"/>
    </source>
</evidence>
<dbReference type="Proteomes" id="UP000010473">
    <property type="component" value="Chromosome"/>
</dbReference>
<protein>
    <submittedName>
        <fullName evidence="1">Uncharacterized protein</fullName>
    </submittedName>
</protein>